<evidence type="ECO:0000259" key="1">
    <source>
        <dbReference type="Pfam" id="PF13460"/>
    </source>
</evidence>
<accession>A0A1N7FCY4</accession>
<dbReference type="InterPro" id="IPR036291">
    <property type="entry name" value="NAD(P)-bd_dom_sf"/>
</dbReference>
<protein>
    <submittedName>
        <fullName evidence="2">Uncharacterized conserved protein YbjT, contains NAD(P)-binding and DUF2867 domains</fullName>
    </submittedName>
</protein>
<gene>
    <name evidence="2" type="ORF">SAMN05445060_1941</name>
</gene>
<dbReference type="STRING" id="1344003.SAMN05445060_1941"/>
<dbReference type="Pfam" id="PF13460">
    <property type="entry name" value="NAD_binding_10"/>
    <property type="match status" value="1"/>
</dbReference>
<evidence type="ECO:0000313" key="2">
    <source>
        <dbReference type="EMBL" id="SIR98162.1"/>
    </source>
</evidence>
<dbReference type="OrthoDB" id="9774199at2"/>
<dbReference type="SUPFAM" id="SSF51735">
    <property type="entry name" value="NAD(P)-binding Rossmann-fold domains"/>
    <property type="match status" value="1"/>
</dbReference>
<proteinExistence type="predicted"/>
<dbReference type="Gene3D" id="3.40.50.720">
    <property type="entry name" value="NAD(P)-binding Rossmann-like Domain"/>
    <property type="match status" value="1"/>
</dbReference>
<dbReference type="EMBL" id="FTNT01000005">
    <property type="protein sequence ID" value="SIR98162.1"/>
    <property type="molecule type" value="Genomic_DNA"/>
</dbReference>
<dbReference type="GO" id="GO:0044877">
    <property type="term" value="F:protein-containing complex binding"/>
    <property type="evidence" value="ECO:0007669"/>
    <property type="project" value="TreeGrafter"/>
</dbReference>
<dbReference type="Proteomes" id="UP000186218">
    <property type="component" value="Unassembled WGS sequence"/>
</dbReference>
<dbReference type="AlphaFoldDB" id="A0A1N7FCY4"/>
<reference evidence="2 3" key="1">
    <citation type="submission" date="2017-01" db="EMBL/GenBank/DDBJ databases">
        <authorList>
            <person name="Mah S.A."/>
            <person name="Swanson W.J."/>
            <person name="Moy G.W."/>
            <person name="Vacquier V.D."/>
        </authorList>
    </citation>
    <scope>NUCLEOTIDE SEQUENCE [LARGE SCALE GENOMIC DNA]</scope>
    <source>
        <strain evidence="2 3">CPCC 203464</strain>
    </source>
</reference>
<feature type="domain" description="NAD(P)-binding" evidence="1">
    <location>
        <begin position="7"/>
        <end position="113"/>
    </location>
</feature>
<dbReference type="InterPro" id="IPR016040">
    <property type="entry name" value="NAD(P)-bd_dom"/>
</dbReference>
<sequence>MRTLVTGATGYVGSRLVTELLAAGHDVVVASRTPDRLKLFGWYADVTPVHLDVLDQESTAAALQSLAPVDVVYYLVHSIGQDDFRDTDNQAAHNLAVAAGRAEVTRIVYLGGFVPDGDRLSEHLTSRAEVARELQVPDGPELVWLKAAVVIGAGSTSFEMVRYIGDRLLLIPMPSWVDNPMEPISIRDVLYYLVAAAEPELPAGAYDISGGQPTTYRGLITSYLDAVGKYRVGVPIPLVSTKIAAQIGSVLVPVPTGLAADLVVSLDHPMVAGEHRIRGIVPDPSWGLTGMDDAVEASVTSMPPRPVNRLIDPHHLADSDPVWAGGDWPHIRLVGSHALGSGLWKSIENLGGRAVLSRWPVAAPVRVGLDAGLDVLDAGLGALGSLAGRVADAGRSSRRRAE</sequence>
<evidence type="ECO:0000313" key="3">
    <source>
        <dbReference type="Proteomes" id="UP000186218"/>
    </source>
</evidence>
<organism evidence="2 3">
    <name type="scientific">Williamsia sterculiae</name>
    <dbReference type="NCBI Taxonomy" id="1344003"/>
    <lineage>
        <taxon>Bacteria</taxon>
        <taxon>Bacillati</taxon>
        <taxon>Actinomycetota</taxon>
        <taxon>Actinomycetes</taxon>
        <taxon>Mycobacteriales</taxon>
        <taxon>Nocardiaceae</taxon>
        <taxon>Williamsia</taxon>
    </lineage>
</organism>
<dbReference type="PANTHER" id="PTHR12126">
    <property type="entry name" value="NADH-UBIQUINONE OXIDOREDUCTASE 39 KDA SUBUNIT-RELATED"/>
    <property type="match status" value="1"/>
</dbReference>
<dbReference type="InterPro" id="IPR051207">
    <property type="entry name" value="ComplexI_NDUFA9_subunit"/>
</dbReference>
<name>A0A1N7FCY4_9NOCA</name>
<keyword evidence="3" id="KW-1185">Reference proteome</keyword>
<dbReference type="PANTHER" id="PTHR12126:SF11">
    <property type="entry name" value="NADH DEHYDROGENASE [UBIQUINONE] 1 ALPHA SUBCOMPLEX SUBUNIT 9, MITOCHONDRIAL"/>
    <property type="match status" value="1"/>
</dbReference>
<dbReference type="RefSeq" id="WP_083709706.1">
    <property type="nucleotide sequence ID" value="NZ_FTNT01000005.1"/>
</dbReference>